<dbReference type="Proteomes" id="UP001273166">
    <property type="component" value="Unassembled WGS sequence"/>
</dbReference>
<evidence type="ECO:0000313" key="3">
    <source>
        <dbReference type="Proteomes" id="UP001273166"/>
    </source>
</evidence>
<feature type="compositionally biased region" description="Polar residues" evidence="1">
    <location>
        <begin position="1"/>
        <end position="11"/>
    </location>
</feature>
<organism evidence="2 3">
    <name type="scientific">Chaetomium strumarium</name>
    <dbReference type="NCBI Taxonomy" id="1170767"/>
    <lineage>
        <taxon>Eukaryota</taxon>
        <taxon>Fungi</taxon>
        <taxon>Dikarya</taxon>
        <taxon>Ascomycota</taxon>
        <taxon>Pezizomycotina</taxon>
        <taxon>Sordariomycetes</taxon>
        <taxon>Sordariomycetidae</taxon>
        <taxon>Sordariales</taxon>
        <taxon>Chaetomiaceae</taxon>
        <taxon>Chaetomium</taxon>
    </lineage>
</organism>
<protein>
    <submittedName>
        <fullName evidence="2">Uncharacterized protein</fullName>
    </submittedName>
</protein>
<dbReference type="AlphaFoldDB" id="A0AAJ0M5M8"/>
<dbReference type="GeneID" id="87881503"/>
<evidence type="ECO:0000256" key="1">
    <source>
        <dbReference type="SAM" id="MobiDB-lite"/>
    </source>
</evidence>
<reference evidence="2" key="2">
    <citation type="submission" date="2023-06" db="EMBL/GenBank/DDBJ databases">
        <authorList>
            <consortium name="Lawrence Berkeley National Laboratory"/>
            <person name="Mondo S.J."/>
            <person name="Hensen N."/>
            <person name="Bonometti L."/>
            <person name="Westerberg I."/>
            <person name="Brannstrom I.O."/>
            <person name="Guillou S."/>
            <person name="Cros-Aarteil S."/>
            <person name="Calhoun S."/>
            <person name="Haridas S."/>
            <person name="Kuo A."/>
            <person name="Pangilinan J."/>
            <person name="Riley R."/>
            <person name="Labutti K."/>
            <person name="Andreopoulos B."/>
            <person name="Lipzen A."/>
            <person name="Chen C."/>
            <person name="Yanf M."/>
            <person name="Daum C."/>
            <person name="Ng V."/>
            <person name="Clum A."/>
            <person name="Steindorff A."/>
            <person name="Ohm R."/>
            <person name="Martin F."/>
            <person name="Silar P."/>
            <person name="Natvig D."/>
            <person name="Lalanne C."/>
            <person name="Gautier V."/>
            <person name="Ament-Velasquez S.L."/>
            <person name="Kruys A."/>
            <person name="Hutchinson M.I."/>
            <person name="Powell A.J."/>
            <person name="Barry K."/>
            <person name="Miller A.N."/>
            <person name="Grigoriev I.V."/>
            <person name="Debuchy R."/>
            <person name="Gladieux P."/>
            <person name="Thoren M.H."/>
            <person name="Johannesson H."/>
        </authorList>
    </citation>
    <scope>NUCLEOTIDE SEQUENCE</scope>
    <source>
        <strain evidence="2">CBS 333.67</strain>
    </source>
</reference>
<dbReference type="RefSeq" id="XP_062725786.1">
    <property type="nucleotide sequence ID" value="XM_062862674.1"/>
</dbReference>
<dbReference type="EMBL" id="JAUDZG010000001">
    <property type="protein sequence ID" value="KAK3310006.1"/>
    <property type="molecule type" value="Genomic_DNA"/>
</dbReference>
<sequence>MPSIAQESPTVHGSKKRTRKVIPIPPGKRRRRSVDIDVGGEGGDPMQQSPSGSPPQERQHQQPHQLQRRQQPRSKNTSLEDDAEEEETTSPANLMSRCHICFRRPDLKTYKNSFADCESCGQRTCYVCIRECLGPGSNIDTMQAAEPVPPNTITTTTAAAATTTTSSVEGDTSFTMTDADAEANNEQVWTRESAAGSRHRRMVCSRCCVERGQDGEVVCLGCLQYLEG</sequence>
<keyword evidence="3" id="KW-1185">Reference proteome</keyword>
<comment type="caution">
    <text evidence="2">The sequence shown here is derived from an EMBL/GenBank/DDBJ whole genome shotgun (WGS) entry which is preliminary data.</text>
</comment>
<name>A0AAJ0M5M8_9PEZI</name>
<evidence type="ECO:0000313" key="2">
    <source>
        <dbReference type="EMBL" id="KAK3310006.1"/>
    </source>
</evidence>
<accession>A0AAJ0M5M8</accession>
<feature type="region of interest" description="Disordered" evidence="1">
    <location>
        <begin position="1"/>
        <end position="91"/>
    </location>
</feature>
<proteinExistence type="predicted"/>
<feature type="compositionally biased region" description="Acidic residues" evidence="1">
    <location>
        <begin position="79"/>
        <end position="88"/>
    </location>
</feature>
<reference evidence="2" key="1">
    <citation type="journal article" date="2023" name="Mol. Phylogenet. Evol.">
        <title>Genome-scale phylogeny and comparative genomics of the fungal order Sordariales.</title>
        <authorList>
            <person name="Hensen N."/>
            <person name="Bonometti L."/>
            <person name="Westerberg I."/>
            <person name="Brannstrom I.O."/>
            <person name="Guillou S."/>
            <person name="Cros-Aarteil S."/>
            <person name="Calhoun S."/>
            <person name="Haridas S."/>
            <person name="Kuo A."/>
            <person name="Mondo S."/>
            <person name="Pangilinan J."/>
            <person name="Riley R."/>
            <person name="LaButti K."/>
            <person name="Andreopoulos B."/>
            <person name="Lipzen A."/>
            <person name="Chen C."/>
            <person name="Yan M."/>
            <person name="Daum C."/>
            <person name="Ng V."/>
            <person name="Clum A."/>
            <person name="Steindorff A."/>
            <person name="Ohm R.A."/>
            <person name="Martin F."/>
            <person name="Silar P."/>
            <person name="Natvig D.O."/>
            <person name="Lalanne C."/>
            <person name="Gautier V."/>
            <person name="Ament-Velasquez S.L."/>
            <person name="Kruys A."/>
            <person name="Hutchinson M.I."/>
            <person name="Powell A.J."/>
            <person name="Barry K."/>
            <person name="Miller A.N."/>
            <person name="Grigoriev I.V."/>
            <person name="Debuchy R."/>
            <person name="Gladieux P."/>
            <person name="Hiltunen Thoren M."/>
            <person name="Johannesson H."/>
        </authorList>
    </citation>
    <scope>NUCLEOTIDE SEQUENCE</scope>
    <source>
        <strain evidence="2">CBS 333.67</strain>
    </source>
</reference>
<feature type="compositionally biased region" description="Low complexity" evidence="1">
    <location>
        <begin position="44"/>
        <end position="65"/>
    </location>
</feature>
<gene>
    <name evidence="2" type="ORF">B0T15DRAFT_21119</name>
</gene>